<dbReference type="CDD" id="cd06530">
    <property type="entry name" value="S26_SPase_I"/>
    <property type="match status" value="1"/>
</dbReference>
<sequence length="226" mass="26119">MSDKKDLKKQTKENQEKEPFNLKKEILSWVQIIVAAVIIAWVLNTFIIANSYVPTGSMIPIIQSKSRVIGSRLSYLFSDPERGDVVIFYYPDDPEQKTFYVKRVIGLPGDTVTIKDGQVYINDSETPLEESYLAEPMEERETIQLSVETINSLNVEYNDMEYVSDDMVEVNVNDAVYHVPEGCYFMMGDNRNFSEDARLWQNKYVAKDKIIAKVLFCYFPNIHLVK</sequence>
<comment type="subcellular location">
    <subcellularLocation>
        <location evidence="2">Cell membrane</location>
        <topology evidence="2">Single-pass type II membrane protein</topology>
    </subcellularLocation>
    <subcellularLocation>
        <location evidence="7">Membrane</location>
        <topology evidence="7">Single-pass type II membrane protein</topology>
    </subcellularLocation>
</comment>
<reference evidence="9" key="2">
    <citation type="submission" date="2021-04" db="EMBL/GenBank/DDBJ databases">
        <authorList>
            <person name="Gilroy R."/>
        </authorList>
    </citation>
    <scope>NUCLEOTIDE SEQUENCE</scope>
    <source>
        <strain evidence="9">CHK188-4685</strain>
    </source>
</reference>
<dbReference type="GO" id="GO:0009003">
    <property type="term" value="F:signal peptidase activity"/>
    <property type="evidence" value="ECO:0007669"/>
    <property type="project" value="UniProtKB-EC"/>
</dbReference>
<comment type="similarity">
    <text evidence="3 7">Belongs to the peptidase S26 family.</text>
</comment>
<evidence type="ECO:0000256" key="4">
    <source>
        <dbReference type="ARBA" id="ARBA00013208"/>
    </source>
</evidence>
<keyword evidence="5 7" id="KW-0378">Hydrolase</keyword>
<protein>
    <recommendedName>
        <fullName evidence="4 7">Signal peptidase I</fullName>
        <ecNumber evidence="4 7">3.4.21.89</ecNumber>
    </recommendedName>
</protein>
<accession>A0A9D2RK37</accession>
<dbReference type="Gene3D" id="2.10.109.10">
    <property type="entry name" value="Umud Fragment, subunit A"/>
    <property type="match status" value="1"/>
</dbReference>
<evidence type="ECO:0000256" key="3">
    <source>
        <dbReference type="ARBA" id="ARBA00009370"/>
    </source>
</evidence>
<dbReference type="GO" id="GO:0005886">
    <property type="term" value="C:plasma membrane"/>
    <property type="evidence" value="ECO:0007669"/>
    <property type="project" value="UniProtKB-SubCell"/>
</dbReference>
<feature type="domain" description="Peptidase S26" evidence="8">
    <location>
        <begin position="27"/>
        <end position="219"/>
    </location>
</feature>
<proteinExistence type="inferred from homology"/>
<dbReference type="EC" id="3.4.21.89" evidence="4 7"/>
<evidence type="ECO:0000259" key="8">
    <source>
        <dbReference type="Pfam" id="PF10502"/>
    </source>
</evidence>
<dbReference type="PANTHER" id="PTHR43390">
    <property type="entry name" value="SIGNAL PEPTIDASE I"/>
    <property type="match status" value="1"/>
</dbReference>
<dbReference type="InterPro" id="IPR000223">
    <property type="entry name" value="Pept_S26A_signal_pept_1"/>
</dbReference>
<dbReference type="SUPFAM" id="SSF51306">
    <property type="entry name" value="LexA/Signal peptidase"/>
    <property type="match status" value="1"/>
</dbReference>
<dbReference type="InterPro" id="IPR036286">
    <property type="entry name" value="LexA/Signal_pep-like_sf"/>
</dbReference>
<dbReference type="Pfam" id="PF10502">
    <property type="entry name" value="Peptidase_S26"/>
    <property type="match status" value="1"/>
</dbReference>
<dbReference type="InterPro" id="IPR019533">
    <property type="entry name" value="Peptidase_S26"/>
</dbReference>
<evidence type="ECO:0000256" key="6">
    <source>
        <dbReference type="PIRSR" id="PIRSR600223-1"/>
    </source>
</evidence>
<keyword evidence="7" id="KW-0812">Transmembrane</keyword>
<evidence type="ECO:0000256" key="7">
    <source>
        <dbReference type="RuleBase" id="RU362042"/>
    </source>
</evidence>
<comment type="caution">
    <text evidence="9">The sequence shown here is derived from an EMBL/GenBank/DDBJ whole genome shotgun (WGS) entry which is preliminary data.</text>
</comment>
<evidence type="ECO:0000256" key="5">
    <source>
        <dbReference type="ARBA" id="ARBA00022801"/>
    </source>
</evidence>
<dbReference type="GO" id="GO:0004252">
    <property type="term" value="F:serine-type endopeptidase activity"/>
    <property type="evidence" value="ECO:0007669"/>
    <property type="project" value="InterPro"/>
</dbReference>
<dbReference type="AlphaFoldDB" id="A0A9D2RK37"/>
<feature type="active site" evidence="6">
    <location>
        <position position="57"/>
    </location>
</feature>
<keyword evidence="7" id="KW-0645">Protease</keyword>
<comment type="catalytic activity">
    <reaction evidence="1 7">
        <text>Cleavage of hydrophobic, N-terminal signal or leader sequences from secreted and periplasmic proteins.</text>
        <dbReference type="EC" id="3.4.21.89"/>
    </reaction>
</comment>
<evidence type="ECO:0000256" key="1">
    <source>
        <dbReference type="ARBA" id="ARBA00000677"/>
    </source>
</evidence>
<keyword evidence="7" id="KW-0472">Membrane</keyword>
<organism evidence="9 10">
    <name type="scientific">Candidatus Enterocloster faecavium</name>
    <dbReference type="NCBI Taxonomy" id="2838560"/>
    <lineage>
        <taxon>Bacteria</taxon>
        <taxon>Bacillati</taxon>
        <taxon>Bacillota</taxon>
        <taxon>Clostridia</taxon>
        <taxon>Lachnospirales</taxon>
        <taxon>Lachnospiraceae</taxon>
        <taxon>Enterocloster</taxon>
    </lineage>
</organism>
<dbReference type="NCBIfam" id="TIGR02227">
    <property type="entry name" value="sigpep_I_bact"/>
    <property type="match status" value="1"/>
</dbReference>
<reference evidence="9" key="1">
    <citation type="journal article" date="2021" name="PeerJ">
        <title>Extensive microbial diversity within the chicken gut microbiome revealed by metagenomics and culture.</title>
        <authorList>
            <person name="Gilroy R."/>
            <person name="Ravi A."/>
            <person name="Getino M."/>
            <person name="Pursley I."/>
            <person name="Horton D.L."/>
            <person name="Alikhan N.F."/>
            <person name="Baker D."/>
            <person name="Gharbi K."/>
            <person name="Hall N."/>
            <person name="Watson M."/>
            <person name="Adriaenssens E.M."/>
            <person name="Foster-Nyarko E."/>
            <person name="Jarju S."/>
            <person name="Secka A."/>
            <person name="Antonio M."/>
            <person name="Oren A."/>
            <person name="Chaudhuri R.R."/>
            <person name="La Ragione R."/>
            <person name="Hildebrand F."/>
            <person name="Pallen M.J."/>
        </authorList>
    </citation>
    <scope>NUCLEOTIDE SEQUENCE</scope>
    <source>
        <strain evidence="9">CHK188-4685</strain>
    </source>
</reference>
<evidence type="ECO:0000313" key="9">
    <source>
        <dbReference type="EMBL" id="HJB06683.1"/>
    </source>
</evidence>
<feature type="active site" evidence="6">
    <location>
        <position position="102"/>
    </location>
</feature>
<feature type="transmembrane region" description="Helical" evidence="7">
    <location>
        <begin position="26"/>
        <end position="49"/>
    </location>
</feature>
<dbReference type="GO" id="GO:0006465">
    <property type="term" value="P:signal peptide processing"/>
    <property type="evidence" value="ECO:0007669"/>
    <property type="project" value="InterPro"/>
</dbReference>
<dbReference type="PRINTS" id="PR00727">
    <property type="entry name" value="LEADERPTASE"/>
</dbReference>
<evidence type="ECO:0000256" key="2">
    <source>
        <dbReference type="ARBA" id="ARBA00004401"/>
    </source>
</evidence>
<name>A0A9D2RK37_9FIRM</name>
<evidence type="ECO:0000313" key="10">
    <source>
        <dbReference type="Proteomes" id="UP000886804"/>
    </source>
</evidence>
<keyword evidence="7" id="KW-1133">Transmembrane helix</keyword>
<dbReference type="EMBL" id="DWYS01000031">
    <property type="protein sequence ID" value="HJB06683.1"/>
    <property type="molecule type" value="Genomic_DNA"/>
</dbReference>
<dbReference type="PANTHER" id="PTHR43390:SF1">
    <property type="entry name" value="CHLOROPLAST PROCESSING PEPTIDASE"/>
    <property type="match status" value="1"/>
</dbReference>
<dbReference type="InterPro" id="IPR019757">
    <property type="entry name" value="Pept_S26A_signal_pept_1_Lys-AS"/>
</dbReference>
<dbReference type="Proteomes" id="UP000886804">
    <property type="component" value="Unassembled WGS sequence"/>
</dbReference>
<gene>
    <name evidence="9" type="primary">lepB</name>
    <name evidence="9" type="ORF">H9716_02325</name>
</gene>
<dbReference type="PROSITE" id="PS00760">
    <property type="entry name" value="SPASE_I_2"/>
    <property type="match status" value="1"/>
</dbReference>